<evidence type="ECO:0000256" key="2">
    <source>
        <dbReference type="ARBA" id="ARBA00006275"/>
    </source>
</evidence>
<dbReference type="SUPFAM" id="SSF48452">
    <property type="entry name" value="TPR-like"/>
    <property type="match status" value="1"/>
</dbReference>
<dbReference type="RefSeq" id="WP_002998911.1">
    <property type="nucleotide sequence ID" value="NZ_GL379772.1"/>
</dbReference>
<evidence type="ECO:0000313" key="10">
    <source>
        <dbReference type="Proteomes" id="UP000006258"/>
    </source>
</evidence>
<feature type="chain" id="PRO_5003106972" description="SusD-like N-terminal domain-containing protein" evidence="6">
    <location>
        <begin position="22"/>
        <end position="475"/>
    </location>
</feature>
<dbReference type="Proteomes" id="UP000006258">
    <property type="component" value="Unassembled WGS sequence"/>
</dbReference>
<dbReference type="EMBL" id="ACHA02000005">
    <property type="protein sequence ID" value="EFK58645.1"/>
    <property type="molecule type" value="Genomic_DNA"/>
</dbReference>
<evidence type="ECO:0000256" key="3">
    <source>
        <dbReference type="ARBA" id="ARBA00022729"/>
    </source>
</evidence>
<evidence type="ECO:0000313" key="9">
    <source>
        <dbReference type="EMBL" id="EFK58645.1"/>
    </source>
</evidence>
<dbReference type="HOGENOM" id="CLU_015553_3_5_10"/>
<feature type="domain" description="RagB/SusD" evidence="7">
    <location>
        <begin position="326"/>
        <end position="445"/>
    </location>
</feature>
<evidence type="ECO:0000256" key="6">
    <source>
        <dbReference type="SAM" id="SignalP"/>
    </source>
</evidence>
<keyword evidence="4" id="KW-0472">Membrane</keyword>
<dbReference type="OrthoDB" id="1097962at2"/>
<evidence type="ECO:0000256" key="4">
    <source>
        <dbReference type="ARBA" id="ARBA00023136"/>
    </source>
</evidence>
<proteinExistence type="inferred from homology"/>
<gene>
    <name evidence="9" type="ORF">HMPREF0766_11362</name>
</gene>
<comment type="similarity">
    <text evidence="2">Belongs to the SusD family.</text>
</comment>
<organism evidence="9 10">
    <name type="scientific">Sphingobacterium spiritivorum ATCC 33861</name>
    <dbReference type="NCBI Taxonomy" id="525373"/>
    <lineage>
        <taxon>Bacteria</taxon>
        <taxon>Pseudomonadati</taxon>
        <taxon>Bacteroidota</taxon>
        <taxon>Sphingobacteriia</taxon>
        <taxon>Sphingobacteriales</taxon>
        <taxon>Sphingobacteriaceae</taxon>
        <taxon>Sphingobacterium</taxon>
    </lineage>
</organism>
<evidence type="ECO:0000256" key="1">
    <source>
        <dbReference type="ARBA" id="ARBA00004442"/>
    </source>
</evidence>
<dbReference type="Gene3D" id="2.20.20.130">
    <property type="match status" value="1"/>
</dbReference>
<dbReference type="InterPro" id="IPR033985">
    <property type="entry name" value="SusD-like_N"/>
</dbReference>
<dbReference type="Pfam" id="PF07980">
    <property type="entry name" value="SusD_RagB"/>
    <property type="match status" value="1"/>
</dbReference>
<dbReference type="STRING" id="525373.HMPREF0766_11362"/>
<accession>D7VK43</accession>
<sequence>MKLKNKYLFFFLLACSLYGTACTKWLDIRPKTEVSEIVLFENEQGFKDAMTGVYTQMASRNLYGQEATMGLMEVLAQNYDVDLNTHIYYEAGNYNYLNLMTRPKIDAIWSSSYKAIANLNNLLKQIDQKQNVFSGVNYQIIKGEALALRAFLHFDLLRAFGPVPVGNMDAEAIPYRREFDMNIKPSLSLRQVTDECINDLNAAGKLLAADKNVYYGHSDVYRAFTRNHMNYWAVTGLMARIYLYRGDKVLAYQKAKEVIDAKLFPFINSSAISNSNSAPDRIFSTEHLFAVYVANLRDINDELFRATVDASDILTNTTDFINSRFETGSGGSTDYRYLNLWKTDGPTAIKFPVKYRFDDIGSNANITTIKRVPLIRLSEMYYICAETSNDKDEKIDLLNEVRTNRGLHVLSKTLTGDAVENELFKEYKKEFYQEGQLFYYYKRKNKLKIDGYGPEVTSKIYVLPVPDDEIEYVTE</sequence>
<dbReference type="InterPro" id="IPR011990">
    <property type="entry name" value="TPR-like_helical_dom_sf"/>
</dbReference>
<reference evidence="9" key="1">
    <citation type="submission" date="2010-07" db="EMBL/GenBank/DDBJ databases">
        <authorList>
            <person name="Muzny D."/>
            <person name="Qin X."/>
            <person name="Buhay C."/>
            <person name="Dugan-Rocha S."/>
            <person name="Ding Y."/>
            <person name="Chen G."/>
            <person name="Hawes A."/>
            <person name="Holder M."/>
            <person name="Jhangiani S."/>
            <person name="Johnson A."/>
            <person name="Khan Z."/>
            <person name="Li Z."/>
            <person name="Liu W."/>
            <person name="Liu X."/>
            <person name="Perez L."/>
            <person name="Shen H."/>
            <person name="Wang Q."/>
            <person name="Watt J."/>
            <person name="Xi L."/>
            <person name="Xin Y."/>
            <person name="Zhou J."/>
            <person name="Deng J."/>
            <person name="Jiang H."/>
            <person name="Liu Y."/>
            <person name="Qu J."/>
            <person name="Song X.-Z."/>
            <person name="Zhang L."/>
            <person name="Villasana D."/>
            <person name="Johnson A."/>
            <person name="Liu J."/>
            <person name="Liyanage D."/>
            <person name="Lorensuhewa L."/>
            <person name="Robinson T."/>
            <person name="Song A."/>
            <person name="Song B.-B."/>
            <person name="Dinh H."/>
            <person name="Thornton R."/>
            <person name="Coyle M."/>
            <person name="Francisco L."/>
            <person name="Jackson L."/>
            <person name="Javaid M."/>
            <person name="Korchina V."/>
            <person name="Kovar C."/>
            <person name="Mata R."/>
            <person name="Mathew T."/>
            <person name="Ngo R."/>
            <person name="Nguyen L."/>
            <person name="Nguyen N."/>
            <person name="Okwuonu G."/>
            <person name="Ongeri F."/>
            <person name="Pham C."/>
            <person name="Simmons D."/>
            <person name="Wilczek-Boney K."/>
            <person name="Hale W."/>
            <person name="Jakkamsetti A."/>
            <person name="Pham P."/>
            <person name="Ruth R."/>
            <person name="San Lucas F."/>
            <person name="Warren J."/>
            <person name="Zhang J."/>
            <person name="Zhao Z."/>
            <person name="Zhou C."/>
            <person name="Zhu D."/>
            <person name="Lee S."/>
            <person name="Bess C."/>
            <person name="Blankenburg K."/>
            <person name="Forbes L."/>
            <person name="Fu Q."/>
            <person name="Gubbala S."/>
            <person name="Hirani K."/>
            <person name="Jayaseelan J.C."/>
            <person name="Lara F."/>
            <person name="Munidasa M."/>
            <person name="Palculict T."/>
            <person name="Patil S."/>
            <person name="Pu L.-L."/>
            <person name="Saada N."/>
            <person name="Tang L."/>
            <person name="Weissenberger G."/>
            <person name="Zhu Y."/>
            <person name="Hemphill L."/>
            <person name="Shang Y."/>
            <person name="Youmans B."/>
            <person name="Ayvaz T."/>
            <person name="Ross M."/>
            <person name="Santibanez J."/>
            <person name="Aqrawi P."/>
            <person name="Gross S."/>
            <person name="Joshi V."/>
            <person name="Fowler G."/>
            <person name="Nazareth L."/>
            <person name="Reid J."/>
            <person name="Worley K."/>
            <person name="Petrosino J."/>
            <person name="Highlander S."/>
            <person name="Gibbs R."/>
        </authorList>
    </citation>
    <scope>NUCLEOTIDE SEQUENCE [LARGE SCALE GENOMIC DNA]</scope>
    <source>
        <strain evidence="9">ATCC 33861</strain>
    </source>
</reference>
<comment type="subcellular location">
    <subcellularLocation>
        <location evidence="1">Cell outer membrane</location>
    </subcellularLocation>
</comment>
<dbReference type="GO" id="GO:0009279">
    <property type="term" value="C:cell outer membrane"/>
    <property type="evidence" value="ECO:0007669"/>
    <property type="project" value="UniProtKB-SubCell"/>
</dbReference>
<comment type="caution">
    <text evidence="9">The sequence shown here is derived from an EMBL/GenBank/DDBJ whole genome shotgun (WGS) entry which is preliminary data.</text>
</comment>
<feature type="domain" description="SusD-like N-terminal" evidence="8">
    <location>
        <begin position="24"/>
        <end position="243"/>
    </location>
</feature>
<dbReference type="Gene3D" id="1.25.40.390">
    <property type="match status" value="1"/>
</dbReference>
<dbReference type="AlphaFoldDB" id="D7VK43"/>
<protein>
    <recommendedName>
        <fullName evidence="11">SusD-like N-terminal domain-containing protein</fullName>
    </recommendedName>
</protein>
<dbReference type="eggNOG" id="COG2913">
    <property type="taxonomic scope" value="Bacteria"/>
</dbReference>
<keyword evidence="10" id="KW-1185">Reference proteome</keyword>
<keyword evidence="3 6" id="KW-0732">Signal</keyword>
<keyword evidence="5" id="KW-0998">Cell outer membrane</keyword>
<dbReference type="GeneID" id="95430024"/>
<name>D7VK43_SPHSI</name>
<evidence type="ECO:0008006" key="11">
    <source>
        <dbReference type="Google" id="ProtNLM"/>
    </source>
</evidence>
<evidence type="ECO:0000259" key="7">
    <source>
        <dbReference type="Pfam" id="PF07980"/>
    </source>
</evidence>
<evidence type="ECO:0000259" key="8">
    <source>
        <dbReference type="Pfam" id="PF14322"/>
    </source>
</evidence>
<dbReference type="Gene3D" id="1.25.40.900">
    <property type="match status" value="1"/>
</dbReference>
<dbReference type="Pfam" id="PF14322">
    <property type="entry name" value="SusD-like_3"/>
    <property type="match status" value="1"/>
</dbReference>
<dbReference type="InterPro" id="IPR012944">
    <property type="entry name" value="SusD_RagB_dom"/>
</dbReference>
<evidence type="ECO:0000256" key="5">
    <source>
        <dbReference type="ARBA" id="ARBA00023237"/>
    </source>
</evidence>
<feature type="signal peptide" evidence="6">
    <location>
        <begin position="1"/>
        <end position="21"/>
    </location>
</feature>